<feature type="domain" description="SLH" evidence="4">
    <location>
        <begin position="49"/>
        <end position="113"/>
    </location>
</feature>
<dbReference type="InterPro" id="IPR051398">
    <property type="entry name" value="Polysacch_Deacetylase"/>
</dbReference>
<dbReference type="GO" id="GO:0005576">
    <property type="term" value="C:extracellular region"/>
    <property type="evidence" value="ECO:0007669"/>
    <property type="project" value="UniProtKB-SubCell"/>
</dbReference>
<dbReference type="CDD" id="cd10918">
    <property type="entry name" value="CE4_NodB_like_5s_6s"/>
    <property type="match status" value="1"/>
</dbReference>
<evidence type="ECO:0000313" key="7">
    <source>
        <dbReference type="Proteomes" id="UP000198304"/>
    </source>
</evidence>
<dbReference type="InterPro" id="IPR001119">
    <property type="entry name" value="SLH_dom"/>
</dbReference>
<dbReference type="EMBL" id="FZOJ01000009">
    <property type="protein sequence ID" value="SNS41243.1"/>
    <property type="molecule type" value="Genomic_DNA"/>
</dbReference>
<protein>
    <submittedName>
        <fullName evidence="6">Peptidoglycan/xylan/chitin deacetylase, PgdA/CDA1 family</fullName>
    </submittedName>
</protein>
<gene>
    <name evidence="6" type="ORF">SAMN05446037_1009135</name>
</gene>
<dbReference type="PROSITE" id="PS51677">
    <property type="entry name" value="NODB"/>
    <property type="match status" value="1"/>
</dbReference>
<dbReference type="GO" id="GO:0005975">
    <property type="term" value="P:carbohydrate metabolic process"/>
    <property type="evidence" value="ECO:0007669"/>
    <property type="project" value="InterPro"/>
</dbReference>
<dbReference type="Pfam" id="PF00395">
    <property type="entry name" value="SLH"/>
    <property type="match status" value="1"/>
</dbReference>
<evidence type="ECO:0000259" key="4">
    <source>
        <dbReference type="PROSITE" id="PS51272"/>
    </source>
</evidence>
<reference evidence="6 7" key="1">
    <citation type="submission" date="2017-06" db="EMBL/GenBank/DDBJ databases">
        <authorList>
            <person name="Kim H.J."/>
            <person name="Triplett B.A."/>
        </authorList>
    </citation>
    <scope>NUCLEOTIDE SEQUENCE [LARGE SCALE GENOMIC DNA]</scope>
    <source>
        <strain evidence="6 7">SCA</strain>
    </source>
</reference>
<keyword evidence="7" id="KW-1185">Reference proteome</keyword>
<dbReference type="SUPFAM" id="SSF88713">
    <property type="entry name" value="Glycoside hydrolase/deacetylase"/>
    <property type="match status" value="1"/>
</dbReference>
<evidence type="ECO:0000256" key="1">
    <source>
        <dbReference type="ARBA" id="ARBA00004613"/>
    </source>
</evidence>
<dbReference type="GO" id="GO:0016810">
    <property type="term" value="F:hydrolase activity, acting on carbon-nitrogen (but not peptide) bonds"/>
    <property type="evidence" value="ECO:0007669"/>
    <property type="project" value="InterPro"/>
</dbReference>
<dbReference type="Pfam" id="PF01522">
    <property type="entry name" value="Polysacc_deac_1"/>
    <property type="match status" value="1"/>
</dbReference>
<comment type="subcellular location">
    <subcellularLocation>
        <location evidence="1">Secreted</location>
    </subcellularLocation>
</comment>
<dbReference type="Gene3D" id="3.20.20.370">
    <property type="entry name" value="Glycoside hydrolase/deacetylase"/>
    <property type="match status" value="1"/>
</dbReference>
<dbReference type="InterPro" id="IPR011330">
    <property type="entry name" value="Glyco_hydro/deAcase_b/a-brl"/>
</dbReference>
<evidence type="ECO:0000259" key="5">
    <source>
        <dbReference type="PROSITE" id="PS51677"/>
    </source>
</evidence>
<keyword evidence="2" id="KW-0732">Signal</keyword>
<dbReference type="PROSITE" id="PS51272">
    <property type="entry name" value="SLH"/>
    <property type="match status" value="1"/>
</dbReference>
<evidence type="ECO:0000313" key="6">
    <source>
        <dbReference type="EMBL" id="SNS41243.1"/>
    </source>
</evidence>
<feature type="domain" description="NodB homology" evidence="5">
    <location>
        <begin position="376"/>
        <end position="533"/>
    </location>
</feature>
<accession>A0A239EB53</accession>
<dbReference type="Proteomes" id="UP000198304">
    <property type="component" value="Unassembled WGS sequence"/>
</dbReference>
<organism evidence="6 7">
    <name type="scientific">Anaerovirgula multivorans</name>
    <dbReference type="NCBI Taxonomy" id="312168"/>
    <lineage>
        <taxon>Bacteria</taxon>
        <taxon>Bacillati</taxon>
        <taxon>Bacillota</taxon>
        <taxon>Clostridia</taxon>
        <taxon>Peptostreptococcales</taxon>
        <taxon>Natronincolaceae</taxon>
        <taxon>Anaerovirgula</taxon>
    </lineage>
</organism>
<dbReference type="InterPro" id="IPR002509">
    <property type="entry name" value="NODB_dom"/>
</dbReference>
<dbReference type="PANTHER" id="PTHR34216">
    <property type="match status" value="1"/>
</dbReference>
<evidence type="ECO:0000256" key="2">
    <source>
        <dbReference type="ARBA" id="ARBA00022729"/>
    </source>
</evidence>
<dbReference type="AlphaFoldDB" id="A0A239EB53"/>
<dbReference type="PANTHER" id="PTHR34216:SF3">
    <property type="entry name" value="POLY-BETA-1,6-N-ACETYL-D-GLUCOSAMINE N-DEACETYLASE"/>
    <property type="match status" value="1"/>
</dbReference>
<evidence type="ECO:0000256" key="3">
    <source>
        <dbReference type="ARBA" id="ARBA00022737"/>
    </source>
</evidence>
<proteinExistence type="predicted"/>
<name>A0A239EB53_9FIRM</name>
<dbReference type="RefSeq" id="WP_207652543.1">
    <property type="nucleotide sequence ID" value="NZ_FZOJ01000009.1"/>
</dbReference>
<keyword evidence="3" id="KW-0677">Repeat</keyword>
<sequence>MNFRVLSKLLLALLIVSIILSTVIDNALAQEVEVIEEEIAEVEEVVDQFNKFADVHSQDTNPHYDSIYRVANAGIMQGFTDEIFDPNKPVTRGELAVISAKMLDIKEAENENFQLNDVHENHWAYMYITLVLQEGLMKTKSPYEFKSEENVTTEEVIHALKGLNEIEEKMSKLEITRGEMAYLIDVWFNEVRKEPLSMPDLIDLYDESMLSTENFIYTLLGKYSPSSKVITTKALADILVEEVELTYDSYLYYRYEINDTANLNILKMYSEGILHSDSNGNLFPNKELTRKEATEIIYKLSNPIIPERPEYIARNHIPVLMYHEINTLPTDGPTGLYVSQDNFIKQLDALKEEGYNTITMDQLYNHWENNVPIPPKPIVLTFDDGYISHYNFSSVELNKRGMTGTFYIISSMVDVDHIRTSNRLKEMYEEGMEIGSHTVTHIDARYSNNARIAKEYKESKEYLEKVIGSEISHFCYPIGGVTPYAKQTLKDLGYKTAVRTTHGKANKSQGMYDLRRIRIDYNDSIRGFLNKIK</sequence>